<sequence>MYLPILLLISTVVADINIFANPLDGTSKINIGSIIATESNEFKFNQVNSLSANIDYCVGTEDLANHECFGYVEAKSDNGKLKLLVKRDSNEGTIHKISINPDINSEQDLIVVGEERGPSPILNPVHSQKQNAAKKGGVNSNAASDSGEAGEDVEEEVDNRSFVQKNWMYIVPGLLLLFMGLSPEEEKK</sequence>
<name>A0A9P0QMP6_9ASCO</name>
<feature type="region of interest" description="Disordered" evidence="1">
    <location>
        <begin position="121"/>
        <end position="155"/>
    </location>
</feature>
<accession>A0A9P0QMP6</accession>
<dbReference type="AlphaFoldDB" id="A0A9P0QMP6"/>
<reference evidence="2" key="1">
    <citation type="submission" date="2022-03" db="EMBL/GenBank/DDBJ databases">
        <authorList>
            <person name="Legras J.-L."/>
            <person name="Devillers H."/>
            <person name="Grondin C."/>
        </authorList>
    </citation>
    <scope>NUCLEOTIDE SEQUENCE</scope>
    <source>
        <strain evidence="2">CLIB 1423</strain>
    </source>
</reference>
<evidence type="ECO:0000313" key="2">
    <source>
        <dbReference type="EMBL" id="CAH2352092.1"/>
    </source>
</evidence>
<gene>
    <name evidence="2" type="ORF">CLIB1423_05S05424</name>
</gene>
<protein>
    <submittedName>
        <fullName evidence="2">Endoplasmic reticulum membrane protein complex subunit 10</fullName>
    </submittedName>
</protein>
<evidence type="ECO:0000256" key="1">
    <source>
        <dbReference type="SAM" id="MobiDB-lite"/>
    </source>
</evidence>
<comment type="caution">
    <text evidence="2">The sequence shown here is derived from an EMBL/GenBank/DDBJ whole genome shotgun (WGS) entry which is preliminary data.</text>
</comment>
<dbReference type="OrthoDB" id="1894652at2759"/>
<proteinExistence type="predicted"/>
<dbReference type="EMBL" id="CAKXYY010000005">
    <property type="protein sequence ID" value="CAH2352092.1"/>
    <property type="molecule type" value="Genomic_DNA"/>
</dbReference>
<evidence type="ECO:0000313" key="3">
    <source>
        <dbReference type="Proteomes" id="UP000837801"/>
    </source>
</evidence>
<dbReference type="Pfam" id="PF21203">
    <property type="entry name" value="ECM10"/>
    <property type="match status" value="1"/>
</dbReference>
<organism evidence="2 3">
    <name type="scientific">[Candida] railenensis</name>
    <dbReference type="NCBI Taxonomy" id="45579"/>
    <lineage>
        <taxon>Eukaryota</taxon>
        <taxon>Fungi</taxon>
        <taxon>Dikarya</taxon>
        <taxon>Ascomycota</taxon>
        <taxon>Saccharomycotina</taxon>
        <taxon>Pichiomycetes</taxon>
        <taxon>Debaryomycetaceae</taxon>
        <taxon>Kurtzmaniella</taxon>
    </lineage>
</organism>
<keyword evidence="3" id="KW-1185">Reference proteome</keyword>
<dbReference type="Proteomes" id="UP000837801">
    <property type="component" value="Unassembled WGS sequence"/>
</dbReference>